<evidence type="ECO:0000313" key="2">
    <source>
        <dbReference type="EMBL" id="SUB16356.1"/>
    </source>
</evidence>
<dbReference type="EMBL" id="UGSO01000001">
    <property type="protein sequence ID" value="SUB16356.1"/>
    <property type="molecule type" value="Genomic_DNA"/>
</dbReference>
<dbReference type="Gene3D" id="3.10.180.10">
    <property type="entry name" value="2,3-Dihydroxybiphenyl 1,2-Dioxygenase, domain 1"/>
    <property type="match status" value="1"/>
</dbReference>
<dbReference type="SUPFAM" id="SSF54593">
    <property type="entry name" value="Glyoxalase/Bleomycin resistance protein/Dihydroxybiphenyl dioxygenase"/>
    <property type="match status" value="1"/>
</dbReference>
<dbReference type="AlphaFoldDB" id="A0A379AET3"/>
<dbReference type="STRING" id="549.BEE12_18460"/>
<reference evidence="2 3" key="1">
    <citation type="submission" date="2018-06" db="EMBL/GenBank/DDBJ databases">
        <authorList>
            <consortium name="Pathogen Informatics"/>
            <person name="Doyle S."/>
        </authorList>
    </citation>
    <scope>NUCLEOTIDE SEQUENCE [LARGE SCALE GENOMIC DNA]</scope>
    <source>
        <strain evidence="2 3">NCTC9381</strain>
    </source>
</reference>
<dbReference type="PANTHER" id="PTHR37519:SF1">
    <property type="entry name" value="DIHYDROXYBIPHENYL DIOXYGENASE DOMAIN-CONTAINING PROTEIN"/>
    <property type="match status" value="1"/>
</dbReference>
<name>A0A379AET3_ENTAG</name>
<dbReference type="NCBIfam" id="NF008681">
    <property type="entry name" value="PRK11700.1-4"/>
    <property type="match status" value="1"/>
</dbReference>
<evidence type="ECO:0000313" key="3">
    <source>
        <dbReference type="Proteomes" id="UP000254640"/>
    </source>
</evidence>
<dbReference type="InterPro" id="IPR010393">
    <property type="entry name" value="DUF991_YecM-like"/>
</dbReference>
<evidence type="ECO:0000256" key="1">
    <source>
        <dbReference type="SAM" id="MobiDB-lite"/>
    </source>
</evidence>
<protein>
    <submittedName>
        <fullName evidence="2">Uncharacterized protein conserved in bacteria</fullName>
    </submittedName>
</protein>
<accession>A0A379AET3</accession>
<keyword evidence="3" id="KW-1185">Reference proteome</keyword>
<sequence>MTRTFPAELDDLKTDLGRFEESLQSFAQRLGLRLTDLEVDHIAVRCHQDTTAMRWQQGLQQIGTQFSAAMINGRQICLFKLHDPLIVAGRQIDVVELPWPGEKRYRHEGWEHIEVVLRGDHQTLGVRAMALLSDEALTQPGISFKTSSPQGENERLPNPTLAVTDGQTTIKFHPWRLEEIVASEQKLKAGG</sequence>
<gene>
    <name evidence="2" type="primary">yecM</name>
    <name evidence="2" type="ORF">NCTC9381_02260</name>
</gene>
<dbReference type="Proteomes" id="UP000254640">
    <property type="component" value="Unassembled WGS sequence"/>
</dbReference>
<feature type="compositionally biased region" description="Polar residues" evidence="1">
    <location>
        <begin position="141"/>
        <end position="151"/>
    </location>
</feature>
<dbReference type="InterPro" id="IPR029068">
    <property type="entry name" value="Glyas_Bleomycin-R_OHBP_Dase"/>
</dbReference>
<dbReference type="Pfam" id="PF06185">
    <property type="entry name" value="YecM"/>
    <property type="match status" value="1"/>
</dbReference>
<proteinExistence type="predicted"/>
<organism evidence="2 3">
    <name type="scientific">Enterobacter agglomerans</name>
    <name type="common">Erwinia herbicola</name>
    <name type="synonym">Pantoea agglomerans</name>
    <dbReference type="NCBI Taxonomy" id="549"/>
    <lineage>
        <taxon>Bacteria</taxon>
        <taxon>Pseudomonadati</taxon>
        <taxon>Pseudomonadota</taxon>
        <taxon>Gammaproteobacteria</taxon>
        <taxon>Enterobacterales</taxon>
        <taxon>Erwiniaceae</taxon>
        <taxon>Pantoea</taxon>
        <taxon>Pantoea agglomerans group</taxon>
    </lineage>
</organism>
<dbReference type="GO" id="GO:0005829">
    <property type="term" value="C:cytosol"/>
    <property type="evidence" value="ECO:0007669"/>
    <property type="project" value="TreeGrafter"/>
</dbReference>
<dbReference type="PANTHER" id="PTHR37519">
    <property type="match status" value="1"/>
</dbReference>
<feature type="region of interest" description="Disordered" evidence="1">
    <location>
        <begin position="141"/>
        <end position="161"/>
    </location>
</feature>